<accession>D3FYT4</accession>
<sequence>MKKILAAFLLLFALTACGSSEPRHEVTEDMINYATDLMKDNEHVSDAAVSVQDDNQINLAIIAENAAISEELAKELSDSFVRALSSRAAMLTDYEAPSNESLGGLWDDYRVLVGVYDDSQNEIVLGRSTAGKIVW</sequence>
<dbReference type="RefSeq" id="WP_012960241.1">
    <property type="nucleotide sequence ID" value="NC_013791.2"/>
</dbReference>
<protein>
    <submittedName>
        <fullName evidence="2">Uncharacterized protein</fullName>
    </submittedName>
</protein>
<gene>
    <name evidence="2" type="ordered locus">BpOF4_04515</name>
</gene>
<dbReference type="AlphaFoldDB" id="D3FYT4"/>
<evidence type="ECO:0000313" key="3">
    <source>
        <dbReference type="Proteomes" id="UP000001544"/>
    </source>
</evidence>
<dbReference type="EMBL" id="CP001878">
    <property type="protein sequence ID" value="ADC48967.1"/>
    <property type="molecule type" value="Genomic_DNA"/>
</dbReference>
<feature type="signal peptide" evidence="1">
    <location>
        <begin position="1"/>
        <end position="18"/>
    </location>
</feature>
<keyword evidence="1" id="KW-0732">Signal</keyword>
<evidence type="ECO:0000256" key="1">
    <source>
        <dbReference type="SAM" id="SignalP"/>
    </source>
</evidence>
<dbReference type="KEGG" id="bpf:BpOF4_04515"/>
<dbReference type="Proteomes" id="UP000001544">
    <property type="component" value="Chromosome"/>
</dbReference>
<reference evidence="2 3" key="1">
    <citation type="journal article" date="2011" name="Environ. Microbiol.">
        <title>Genome of alkaliphilic Bacillus pseudofirmus OF4 reveals adaptations that support the ability to grow in an external pH range from 7.5 to 11.4.</title>
        <authorList>
            <person name="Janto B."/>
            <person name="Ahmed A."/>
            <person name="Ito M."/>
            <person name="Liu J."/>
            <person name="Hicks D.B."/>
            <person name="Pagni S."/>
            <person name="Fackelmayer O.J."/>
            <person name="Smith T.A."/>
            <person name="Earl J."/>
            <person name="Elbourne L.D."/>
            <person name="Hassan K."/>
            <person name="Paulsen I.T."/>
            <person name="Kolsto A.B."/>
            <person name="Tourasse N.J."/>
            <person name="Ehrlich G.D."/>
            <person name="Boissy R."/>
            <person name="Ivey D.M."/>
            <person name="Li G."/>
            <person name="Xue Y."/>
            <person name="Ma Y."/>
            <person name="Hu F.Z."/>
            <person name="Krulwich T.A."/>
        </authorList>
    </citation>
    <scope>NUCLEOTIDE SEQUENCE [LARGE SCALE GENOMIC DNA]</scope>
    <source>
        <strain evidence="3">ATCC BAA-2126 / JCM 17055 / OF4</strain>
    </source>
</reference>
<dbReference type="HOGENOM" id="CLU_1881613_0_0_9"/>
<organism evidence="2 3">
    <name type="scientific">Alkalihalophilus pseudofirmus (strain ATCC BAA-2126 / JCM 17055 / OF4)</name>
    <name type="common">Bacillus pseudofirmus</name>
    <dbReference type="NCBI Taxonomy" id="398511"/>
    <lineage>
        <taxon>Bacteria</taxon>
        <taxon>Bacillati</taxon>
        <taxon>Bacillota</taxon>
        <taxon>Bacilli</taxon>
        <taxon>Bacillales</taxon>
        <taxon>Bacillaceae</taxon>
        <taxon>Alkalihalophilus</taxon>
    </lineage>
</organism>
<proteinExistence type="predicted"/>
<evidence type="ECO:0000313" key="2">
    <source>
        <dbReference type="EMBL" id="ADC48967.1"/>
    </source>
</evidence>
<name>D3FYT4_ALKPO</name>
<feature type="chain" id="PRO_5039200031" evidence="1">
    <location>
        <begin position="19"/>
        <end position="135"/>
    </location>
</feature>
<keyword evidence="3" id="KW-1185">Reference proteome</keyword>
<dbReference type="STRING" id="398511.BpOF4_04515"/>
<dbReference type="PROSITE" id="PS51257">
    <property type="entry name" value="PROKAR_LIPOPROTEIN"/>
    <property type="match status" value="1"/>
</dbReference>